<feature type="non-terminal residue" evidence="8">
    <location>
        <position position="1"/>
    </location>
</feature>
<dbReference type="Proteomes" id="UP001432027">
    <property type="component" value="Unassembled WGS sequence"/>
</dbReference>
<dbReference type="InterPro" id="IPR033749">
    <property type="entry name" value="Polyprenyl_synt_CS"/>
</dbReference>
<comment type="similarity">
    <text evidence="7">Belongs to the FPP/GGPP synthase family.</text>
</comment>
<evidence type="ECO:0000256" key="1">
    <source>
        <dbReference type="ARBA" id="ARBA00001946"/>
    </source>
</evidence>
<evidence type="ECO:0000256" key="5">
    <source>
        <dbReference type="ARBA" id="ARBA00033740"/>
    </source>
</evidence>
<accession>A0AAV5U189</accession>
<evidence type="ECO:0000256" key="7">
    <source>
        <dbReference type="RuleBase" id="RU004466"/>
    </source>
</evidence>
<proteinExistence type="inferred from homology"/>
<reference evidence="8" key="1">
    <citation type="submission" date="2023-10" db="EMBL/GenBank/DDBJ databases">
        <title>Genome assembly of Pristionchus species.</title>
        <authorList>
            <person name="Yoshida K."/>
            <person name="Sommer R.J."/>
        </authorList>
    </citation>
    <scope>NUCLEOTIDE SEQUENCE</scope>
    <source>
        <strain evidence="8">RS0144</strain>
    </source>
</reference>
<dbReference type="GO" id="GO:0046872">
    <property type="term" value="F:metal ion binding"/>
    <property type="evidence" value="ECO:0007669"/>
    <property type="project" value="UniProtKB-KW"/>
</dbReference>
<name>A0AAV5U189_9BILA</name>
<keyword evidence="9" id="KW-1185">Reference proteome</keyword>
<dbReference type="InterPro" id="IPR000092">
    <property type="entry name" value="Polyprenyl_synt"/>
</dbReference>
<dbReference type="GO" id="GO:0004161">
    <property type="term" value="F:dimethylallyltranstransferase activity"/>
    <property type="evidence" value="ECO:0007669"/>
    <property type="project" value="TreeGrafter"/>
</dbReference>
<comment type="pathway">
    <text evidence="5">Pheromone biosynthesis.</text>
</comment>
<dbReference type="Gene3D" id="1.10.600.10">
    <property type="entry name" value="Farnesyl Diphosphate Synthase"/>
    <property type="match status" value="1"/>
</dbReference>
<dbReference type="SFLD" id="SFLDG01017">
    <property type="entry name" value="Polyprenyl_Transferase_Like"/>
    <property type="match status" value="1"/>
</dbReference>
<dbReference type="SUPFAM" id="SSF48576">
    <property type="entry name" value="Terpenoid synthases"/>
    <property type="match status" value="1"/>
</dbReference>
<dbReference type="InterPro" id="IPR008949">
    <property type="entry name" value="Isoprenoid_synthase_dom_sf"/>
</dbReference>
<dbReference type="GO" id="GO:0005737">
    <property type="term" value="C:cytoplasm"/>
    <property type="evidence" value="ECO:0007669"/>
    <property type="project" value="TreeGrafter"/>
</dbReference>
<dbReference type="EMBL" id="BTSX01000005">
    <property type="protein sequence ID" value="GMT00562.1"/>
    <property type="molecule type" value="Genomic_DNA"/>
</dbReference>
<gene>
    <name evidence="8" type="ORF">PENTCL1PPCAC_22736</name>
</gene>
<dbReference type="SFLD" id="SFLDS00005">
    <property type="entry name" value="Isoprenoid_Synthase_Type_I"/>
    <property type="match status" value="1"/>
</dbReference>
<dbReference type="AlphaFoldDB" id="A0AAV5U189"/>
<dbReference type="GO" id="GO:0004337">
    <property type="term" value="F:(2E,6E)-farnesyl diphosphate synthase activity"/>
    <property type="evidence" value="ECO:0007669"/>
    <property type="project" value="TreeGrafter"/>
</dbReference>
<evidence type="ECO:0000313" key="8">
    <source>
        <dbReference type="EMBL" id="GMT00562.1"/>
    </source>
</evidence>
<dbReference type="GO" id="GO:0042811">
    <property type="term" value="P:pheromone biosynthetic process"/>
    <property type="evidence" value="ECO:0007669"/>
    <property type="project" value="UniProtKB-ARBA"/>
</dbReference>
<organism evidence="8 9">
    <name type="scientific">Pristionchus entomophagus</name>
    <dbReference type="NCBI Taxonomy" id="358040"/>
    <lineage>
        <taxon>Eukaryota</taxon>
        <taxon>Metazoa</taxon>
        <taxon>Ecdysozoa</taxon>
        <taxon>Nematoda</taxon>
        <taxon>Chromadorea</taxon>
        <taxon>Rhabditida</taxon>
        <taxon>Rhabditina</taxon>
        <taxon>Diplogasteromorpha</taxon>
        <taxon>Diplogasteroidea</taxon>
        <taxon>Neodiplogasteridae</taxon>
        <taxon>Pristionchus</taxon>
    </lineage>
</organism>
<evidence type="ECO:0000256" key="2">
    <source>
        <dbReference type="ARBA" id="ARBA00022679"/>
    </source>
</evidence>
<comment type="caution">
    <text evidence="8">The sequence shown here is derived from an EMBL/GenBank/DDBJ whole genome shotgun (WGS) entry which is preliminary data.</text>
</comment>
<sequence>LCRMSGLERTLLSSTRNIIRVFSGHLPSRERSLVSDKIQSLIDYNIGDGKHKRAQLVISSFDAVGGQNEKRDTAIKSAAAIEMMQSFLLIADDIMDNSETRRGKVCWHRKEGIGLSAVNDVLLLHCATENEIREAFRGHPNENLALSALRSTIRKTIVGQMLDTASAGKIEEFNWERYSQLVEHKTSHYTFVLPLTLGLLAGEMKTSMDKVMETALKIGYIFQSQDDWLDVYGSSALTGKFGSDIKDQKCTWLSCKALEILRKKEDSKMDHSRFKCAFTAGDEDEVRRIYESLQLSQRFKTFEDEYSSVLLKEIQSIPHRELSSLLTRIITESRHRQK</sequence>
<dbReference type="GO" id="GO:0045337">
    <property type="term" value="P:farnesyl diphosphate biosynthetic process"/>
    <property type="evidence" value="ECO:0007669"/>
    <property type="project" value="TreeGrafter"/>
</dbReference>
<comment type="cofactor">
    <cofactor evidence="1">
        <name>Mg(2+)</name>
        <dbReference type="ChEBI" id="CHEBI:18420"/>
    </cofactor>
</comment>
<dbReference type="CDD" id="cd00685">
    <property type="entry name" value="Trans_IPPS_HT"/>
    <property type="match status" value="1"/>
</dbReference>
<dbReference type="InterPro" id="IPR039702">
    <property type="entry name" value="FPS1-like"/>
</dbReference>
<evidence type="ECO:0000256" key="4">
    <source>
        <dbReference type="ARBA" id="ARBA00022842"/>
    </source>
</evidence>
<dbReference type="PANTHER" id="PTHR11525:SF0">
    <property type="entry name" value="FARNESYL PYROPHOSPHATE SYNTHASE"/>
    <property type="match status" value="1"/>
</dbReference>
<evidence type="ECO:0000256" key="3">
    <source>
        <dbReference type="ARBA" id="ARBA00022723"/>
    </source>
</evidence>
<keyword evidence="2 7" id="KW-0808">Transferase</keyword>
<dbReference type="Pfam" id="PF00348">
    <property type="entry name" value="polyprenyl_synt"/>
    <property type="match status" value="1"/>
</dbReference>
<keyword evidence="3" id="KW-0479">Metal-binding</keyword>
<dbReference type="PROSITE" id="PS00723">
    <property type="entry name" value="POLYPRENYL_SYNTHASE_1"/>
    <property type="match status" value="1"/>
</dbReference>
<evidence type="ECO:0000313" key="9">
    <source>
        <dbReference type="Proteomes" id="UP001432027"/>
    </source>
</evidence>
<dbReference type="PANTHER" id="PTHR11525">
    <property type="entry name" value="FARNESYL-PYROPHOSPHATE SYNTHETASE"/>
    <property type="match status" value="1"/>
</dbReference>
<keyword evidence="4" id="KW-0460">Magnesium</keyword>
<protein>
    <recommendedName>
        <fullName evidence="6">Farnesyl pyrophosphate synthase</fullName>
    </recommendedName>
</protein>
<evidence type="ECO:0000256" key="6">
    <source>
        <dbReference type="ARBA" id="ARBA00034546"/>
    </source>
</evidence>